<evidence type="ECO:0000259" key="19">
    <source>
        <dbReference type="PROSITE" id="PS50221"/>
    </source>
</evidence>
<dbReference type="Proteomes" id="UP001145742">
    <property type="component" value="Unassembled WGS sequence"/>
</dbReference>
<dbReference type="PROSITE" id="PS50261">
    <property type="entry name" value="G_PROTEIN_RECEP_F2_4"/>
    <property type="match status" value="1"/>
</dbReference>
<name>A0ABQ9CRI4_9PASS</name>
<evidence type="ECO:0000259" key="20">
    <source>
        <dbReference type="PROSITE" id="PS50261"/>
    </source>
</evidence>
<feature type="transmembrane region" description="Helical" evidence="18">
    <location>
        <begin position="735"/>
        <end position="752"/>
    </location>
</feature>
<comment type="similarity">
    <text evidence="17">Belongs to the G-protein coupled receptor 1 family.</text>
</comment>
<dbReference type="Gene3D" id="1.20.1070.10">
    <property type="entry name" value="Rhodopsin 7-helix transmembrane proteins"/>
    <property type="match status" value="2"/>
</dbReference>
<evidence type="ECO:0000256" key="1">
    <source>
        <dbReference type="ARBA" id="ARBA00004651"/>
    </source>
</evidence>
<feature type="domain" description="GAIN-B" evidence="19">
    <location>
        <begin position="482"/>
        <end position="633"/>
    </location>
</feature>
<feature type="transmembrane region" description="Helical" evidence="18">
    <location>
        <begin position="665"/>
        <end position="686"/>
    </location>
</feature>
<comment type="subunit">
    <text evidence="3">Interacts with C6orf89.</text>
</comment>
<feature type="domain" description="Pentraxin (PTX)" evidence="22">
    <location>
        <begin position="39"/>
        <end position="240"/>
    </location>
</feature>
<evidence type="ECO:0000256" key="9">
    <source>
        <dbReference type="ARBA" id="ARBA00023136"/>
    </source>
</evidence>
<dbReference type="InterPro" id="IPR001759">
    <property type="entry name" value="PTX_dom"/>
</dbReference>
<dbReference type="Gene3D" id="2.60.220.50">
    <property type="match status" value="1"/>
</dbReference>
<feature type="transmembrane region" description="Helical" evidence="18">
    <location>
        <begin position="701"/>
        <end position="723"/>
    </location>
</feature>
<evidence type="ECO:0000256" key="2">
    <source>
        <dbReference type="ARBA" id="ARBA00007343"/>
    </source>
</evidence>
<feature type="transmembrane region" description="Helical" evidence="18">
    <location>
        <begin position="834"/>
        <end position="856"/>
    </location>
</feature>
<dbReference type="SMART" id="SM01381">
    <property type="entry name" value="7TM_GPCR_Srsx"/>
    <property type="match status" value="1"/>
</dbReference>
<keyword evidence="24" id="KW-1185">Reference proteome</keyword>
<evidence type="ECO:0000256" key="4">
    <source>
        <dbReference type="ARBA" id="ARBA00015031"/>
    </source>
</evidence>
<evidence type="ECO:0000256" key="12">
    <source>
        <dbReference type="ARBA" id="ARBA00023170"/>
    </source>
</evidence>
<dbReference type="PRINTS" id="PR00637">
    <property type="entry name" value="BOMBESIN3R"/>
</dbReference>
<keyword evidence="6 17" id="KW-0812">Transmembrane</keyword>
<dbReference type="PROSITE" id="PS50221">
    <property type="entry name" value="GAIN_B"/>
    <property type="match status" value="1"/>
</dbReference>
<dbReference type="PRINTS" id="PR00358">
    <property type="entry name" value="BOMBESINR"/>
</dbReference>
<keyword evidence="14 17" id="KW-0807">Transducer</keyword>
<evidence type="ECO:0000256" key="14">
    <source>
        <dbReference type="ARBA" id="ARBA00023224"/>
    </source>
</evidence>
<keyword evidence="11" id="KW-1015">Disulfide bond</keyword>
<comment type="caution">
    <text evidence="16">Lacks conserved residue(s) required for the propagation of feature annotation.</text>
</comment>
<evidence type="ECO:0000256" key="7">
    <source>
        <dbReference type="ARBA" id="ARBA00022989"/>
    </source>
</evidence>
<dbReference type="InterPro" id="IPR046338">
    <property type="entry name" value="GAIN_dom_sf"/>
</dbReference>
<feature type="domain" description="G-protein coupled receptors family 1 profile" evidence="21">
    <location>
        <begin position="847"/>
        <end position="1113"/>
    </location>
</feature>
<dbReference type="InterPro" id="IPR057244">
    <property type="entry name" value="GAIN_B"/>
</dbReference>
<dbReference type="SUPFAM" id="SSF81321">
    <property type="entry name" value="Family A G protein-coupled receptor-like"/>
    <property type="match status" value="1"/>
</dbReference>
<evidence type="ECO:0000256" key="10">
    <source>
        <dbReference type="ARBA" id="ARBA00023139"/>
    </source>
</evidence>
<feature type="transmembrane region" description="Helical" evidence="18">
    <location>
        <begin position="868"/>
        <end position="893"/>
    </location>
</feature>
<reference evidence="23" key="1">
    <citation type="submission" date="2019-10" db="EMBL/GenBank/DDBJ databases">
        <authorList>
            <person name="Soares A.E.R."/>
            <person name="Aleixo A."/>
            <person name="Schneider P."/>
            <person name="Miyaki C.Y."/>
            <person name="Schneider M.P."/>
            <person name="Mello C."/>
            <person name="Vasconcelos A.T.R."/>
        </authorList>
    </citation>
    <scope>NUCLEOTIDE SEQUENCE</scope>
    <source>
        <tissue evidence="23">Muscle</tissue>
    </source>
</reference>
<keyword evidence="12 17" id="KW-0675">Receptor</keyword>
<keyword evidence="15" id="KW-0449">Lipoprotein</keyword>
<feature type="transmembrane region" description="Helical" evidence="18">
    <location>
        <begin position="999"/>
        <end position="1022"/>
    </location>
</feature>
<dbReference type="InterPro" id="IPR000276">
    <property type="entry name" value="GPCR_Rhodpsn"/>
</dbReference>
<dbReference type="Pfam" id="PF00354">
    <property type="entry name" value="Pentaxin"/>
    <property type="match status" value="1"/>
</dbReference>
<dbReference type="CDD" id="cd15123">
    <property type="entry name" value="7tmA_BRS-3"/>
    <property type="match status" value="1"/>
</dbReference>
<evidence type="ECO:0000256" key="18">
    <source>
        <dbReference type="SAM" id="Phobius"/>
    </source>
</evidence>
<gene>
    <name evidence="23" type="ORF">WISP_124443</name>
</gene>
<dbReference type="PROSITE" id="PS00237">
    <property type="entry name" value="G_PROTEIN_RECEP_F1_1"/>
    <property type="match status" value="1"/>
</dbReference>
<comment type="caution">
    <text evidence="23">The sequence shown here is derived from an EMBL/GenBank/DDBJ whole genome shotgun (WGS) entry which is preliminary data.</text>
</comment>
<comment type="similarity">
    <text evidence="2">Belongs to the G-protein coupled receptor 2 family. Adhesion G-protein coupled receptor (ADGR) subfamily.</text>
</comment>
<keyword evidence="13" id="KW-0325">Glycoprotein</keyword>
<keyword evidence="7 18" id="KW-1133">Transmembrane helix</keyword>
<dbReference type="Pfam" id="PF00001">
    <property type="entry name" value="7tm_1"/>
    <property type="match status" value="1"/>
</dbReference>
<comment type="subcellular location">
    <subcellularLocation>
        <location evidence="1">Cell membrane</location>
        <topology evidence="1">Multi-pass membrane protein</topology>
    </subcellularLocation>
</comment>
<evidence type="ECO:0000259" key="21">
    <source>
        <dbReference type="PROSITE" id="PS50262"/>
    </source>
</evidence>
<dbReference type="PANTHER" id="PTHR45695">
    <property type="entry name" value="LEUCOKININ RECEPTOR-RELATED"/>
    <property type="match status" value="1"/>
</dbReference>
<dbReference type="PROSITE" id="PS51828">
    <property type="entry name" value="PTX_2"/>
    <property type="match status" value="1"/>
</dbReference>
<dbReference type="PRINTS" id="PR00237">
    <property type="entry name" value="GPCRRHODOPSN"/>
</dbReference>
<evidence type="ECO:0000256" key="6">
    <source>
        <dbReference type="ARBA" id="ARBA00022692"/>
    </source>
</evidence>
<evidence type="ECO:0000313" key="24">
    <source>
        <dbReference type="Proteomes" id="UP001145742"/>
    </source>
</evidence>
<dbReference type="InterPro" id="IPR001560">
    <property type="entry name" value="Bombesin_rcpt_3"/>
</dbReference>
<dbReference type="EMBL" id="WHWB01034581">
    <property type="protein sequence ID" value="KAJ7407806.1"/>
    <property type="molecule type" value="Genomic_DNA"/>
</dbReference>
<dbReference type="InterPro" id="IPR013320">
    <property type="entry name" value="ConA-like_dom_sf"/>
</dbReference>
<evidence type="ECO:0000259" key="22">
    <source>
        <dbReference type="PROSITE" id="PS51828"/>
    </source>
</evidence>
<dbReference type="SMART" id="SM00159">
    <property type="entry name" value="PTX"/>
    <property type="match status" value="1"/>
</dbReference>
<dbReference type="Gene3D" id="2.60.120.200">
    <property type="match status" value="1"/>
</dbReference>
<dbReference type="PROSITE" id="PS50262">
    <property type="entry name" value="G_PROTEIN_RECEP_F1_2"/>
    <property type="match status" value="1"/>
</dbReference>
<keyword evidence="5" id="KW-1003">Cell membrane</keyword>
<evidence type="ECO:0000256" key="16">
    <source>
        <dbReference type="PROSITE-ProRule" id="PRU01172"/>
    </source>
</evidence>
<evidence type="ECO:0000256" key="8">
    <source>
        <dbReference type="ARBA" id="ARBA00023040"/>
    </source>
</evidence>
<evidence type="ECO:0000256" key="11">
    <source>
        <dbReference type="ARBA" id="ARBA00023157"/>
    </source>
</evidence>
<feature type="transmembrane region" description="Helical" evidence="18">
    <location>
        <begin position="905"/>
        <end position="926"/>
    </location>
</feature>
<feature type="transmembrane region" description="Helical" evidence="18">
    <location>
        <begin position="1096"/>
        <end position="1116"/>
    </location>
</feature>
<evidence type="ECO:0000256" key="3">
    <source>
        <dbReference type="ARBA" id="ARBA00011550"/>
    </source>
</evidence>
<dbReference type="InterPro" id="IPR017452">
    <property type="entry name" value="GPCR_Rhodpsn_7TM"/>
</dbReference>
<accession>A0ABQ9CRI4</accession>
<evidence type="ECO:0000256" key="13">
    <source>
        <dbReference type="ARBA" id="ARBA00023180"/>
    </source>
</evidence>
<keyword evidence="9 18" id="KW-0472">Membrane</keyword>
<organism evidence="23 24">
    <name type="scientific">Willisornis vidua</name>
    <name type="common">Xingu scale-backed antbird</name>
    <dbReference type="NCBI Taxonomy" id="1566151"/>
    <lineage>
        <taxon>Eukaryota</taxon>
        <taxon>Metazoa</taxon>
        <taxon>Chordata</taxon>
        <taxon>Craniata</taxon>
        <taxon>Vertebrata</taxon>
        <taxon>Euteleostomi</taxon>
        <taxon>Archelosauria</taxon>
        <taxon>Archosauria</taxon>
        <taxon>Dinosauria</taxon>
        <taxon>Saurischia</taxon>
        <taxon>Theropoda</taxon>
        <taxon>Coelurosauria</taxon>
        <taxon>Aves</taxon>
        <taxon>Neognathae</taxon>
        <taxon>Neoaves</taxon>
        <taxon>Telluraves</taxon>
        <taxon>Australaves</taxon>
        <taxon>Passeriformes</taxon>
        <taxon>Thamnophilidae</taxon>
        <taxon>Willisornis</taxon>
    </lineage>
</organism>
<dbReference type="InterPro" id="IPR017981">
    <property type="entry name" value="GPCR_2-like_7TM"/>
</dbReference>
<keyword evidence="10" id="KW-0564">Palmitate</keyword>
<evidence type="ECO:0000313" key="23">
    <source>
        <dbReference type="EMBL" id="KAJ7407806.1"/>
    </source>
</evidence>
<feature type="transmembrane region" description="Helical" evidence="18">
    <location>
        <begin position="1052"/>
        <end position="1076"/>
    </location>
</feature>
<evidence type="ECO:0000256" key="15">
    <source>
        <dbReference type="ARBA" id="ARBA00023288"/>
    </source>
</evidence>
<dbReference type="Pfam" id="PF00002">
    <property type="entry name" value="7tm_2"/>
    <property type="match status" value="1"/>
</dbReference>
<dbReference type="SUPFAM" id="SSF49899">
    <property type="entry name" value="Concanavalin A-like lectins/glucanases"/>
    <property type="match status" value="1"/>
</dbReference>
<dbReference type="InterPro" id="IPR000832">
    <property type="entry name" value="GPCR_2_secretin-like"/>
</dbReference>
<dbReference type="PANTHER" id="PTHR45695:SF6">
    <property type="entry name" value="BOMBESIN RECEPTOR SUBTYPE-3"/>
    <property type="match status" value="1"/>
</dbReference>
<evidence type="ECO:0000256" key="5">
    <source>
        <dbReference type="ARBA" id="ARBA00022475"/>
    </source>
</evidence>
<feature type="domain" description="G-protein coupled receptors family 2 profile 2" evidence="20">
    <location>
        <begin position="655"/>
        <end position="769"/>
    </location>
</feature>
<evidence type="ECO:0000256" key="17">
    <source>
        <dbReference type="RuleBase" id="RU000688"/>
    </source>
</evidence>
<protein>
    <recommendedName>
        <fullName evidence="4">Bombesin receptor subtype-3</fullName>
    </recommendedName>
</protein>
<sequence>MHKKMKRFLCGTRQHSADKALCILVVAAHLFLLAETHYLHGERLDLLGRNDKYVSLVNFSIPQLCQFTVCIDLNRTANISSWAAFSYDTNVTSTDINDLELGLSGENKHLRLYLFGTTRDIEIDLALFVWYSVCCVWDTRKQLLEVFCNGNLVHSEALGSAGCLKPNGSLVLGHLHKRRDGFIVRVSNSFIGSLYYFQLWDRVLGQEELLGCSMGSTVSWKEEYWNFSGVLPVADSRLRCAGLRKASPTRAPTLPSLPLTISTNGTIPVTFFNVHMNFSLFYKTKRAPDYYDARKLLEHWFNIIFTGEEFIVTNFKISYICKAIIKATSLEIQEVLSLRIKQLLNDTYTEGPLSLYVKPEDVAVKSIENAQDVVQHILYLLPEATLHVEELQIIASKISDIVQLADVSMALAETVLSVLDYILLQEIEDQNIRKITNSVLQTTEEIGYRVPYTDRNTSVITTSLALLVLRPDPSAFGGLAFGITSYNRGVDLQISVQEKPFKKALASVFLPKSLKNFLGIEHCDPDKHSKIQFKFFGTTSLFADDSLTMERLNTYVVSASVENASIQNLNEPVTVTLQHIDPNTVLVITFEFHQQFGVPSHIAHEANEIRQRNCSVLNNLSDFLLSLKDYKDPAHRILCLGMLPLEVTITRLHQRKLRRDNPSKILLNLCAALLMLNMVFLTNSWLSSFNQPGLCITMATLLHYFLLAAFTWMCLESVHFYLALVKVFNVYVPKYILKCCIAGWGFFIFVFHCLMKDEVVKQCRVHFCWGRFRLSNYSAEVHYNPSAVSPEDANQTLCASMDGTELKSITDNETTNENWTEDSFPGLEILCTIYITYAAIISVGLLGNAILIKVFFKIKSMQTVPNIFITSLAFGDLLLLLTCVPVDATRYIVDTWIFGRIGCKLLSFIQLTSVGVSVFTLTVLSADRYRAIVKPLELQTSDALLKTCCKAGCVWIVSMIFAIPEAVFSDLYSFSNPEKNVTFEACAPYPVSEKILQEVHSLVCFLVFYIVPLAVISVYYFLIATTLYKSTSNMPAEEHGHARKQIESRKRVAKTVLVLVALFAFCWLPNHILYLYRSFTYHTSVDASTFHLIATIFSRALAFSNSCVNPFALYWLSKSFRQHFKKQVSCCRAAFRRKPPSATQSSSPTRALSVTGSTHGSEISVTLLTDYSITKEEESV</sequence>
<keyword evidence="8 17" id="KW-0297">G-protein coupled receptor</keyword>
<dbReference type="InterPro" id="IPR001556">
    <property type="entry name" value="Bombsn_rcpt-like"/>
</dbReference>
<proteinExistence type="inferred from homology"/>